<dbReference type="RefSeq" id="WP_101900097.1">
    <property type="nucleotide sequence ID" value="NZ_CP025491.2"/>
</dbReference>
<dbReference type="SMART" id="SM00530">
    <property type="entry name" value="HTH_XRE"/>
    <property type="match status" value="1"/>
</dbReference>
<dbReference type="GO" id="GO:0003700">
    <property type="term" value="F:DNA-binding transcription factor activity"/>
    <property type="evidence" value="ECO:0007669"/>
    <property type="project" value="TreeGrafter"/>
</dbReference>
<keyword evidence="6" id="KW-1185">Reference proteome</keyword>
<evidence type="ECO:0000256" key="3">
    <source>
        <dbReference type="ARBA" id="ARBA00023163"/>
    </source>
</evidence>
<dbReference type="CDD" id="cd00093">
    <property type="entry name" value="HTH_XRE"/>
    <property type="match status" value="1"/>
</dbReference>
<dbReference type="PANTHER" id="PTHR46797">
    <property type="entry name" value="HTH-TYPE TRANSCRIPTIONAL REGULATOR"/>
    <property type="match status" value="1"/>
</dbReference>
<protein>
    <submittedName>
        <fullName evidence="5">Transcriptional regulator</fullName>
    </submittedName>
</protein>
<dbReference type="SUPFAM" id="SSF47413">
    <property type="entry name" value="lambda repressor-like DNA-binding domains"/>
    <property type="match status" value="1"/>
</dbReference>
<dbReference type="InterPro" id="IPR010982">
    <property type="entry name" value="Lambda_DNA-bd_dom_sf"/>
</dbReference>
<evidence type="ECO:0000256" key="2">
    <source>
        <dbReference type="ARBA" id="ARBA00023125"/>
    </source>
</evidence>
<dbReference type="PROSITE" id="PS50943">
    <property type="entry name" value="HTH_CROC1"/>
    <property type="match status" value="1"/>
</dbReference>
<organism evidence="5 6">
    <name type="scientific">Legionella sainthelensi</name>
    <dbReference type="NCBI Taxonomy" id="28087"/>
    <lineage>
        <taxon>Bacteria</taxon>
        <taxon>Pseudomonadati</taxon>
        <taxon>Pseudomonadota</taxon>
        <taxon>Gammaproteobacteria</taxon>
        <taxon>Legionellales</taxon>
        <taxon>Legionellaceae</taxon>
        <taxon>Legionella</taxon>
    </lineage>
</organism>
<keyword evidence="2" id="KW-0238">DNA-binding</keyword>
<dbReference type="Pfam" id="PF01381">
    <property type="entry name" value="HTH_3"/>
    <property type="match status" value="1"/>
</dbReference>
<evidence type="ECO:0000256" key="1">
    <source>
        <dbReference type="ARBA" id="ARBA00023015"/>
    </source>
</evidence>
<dbReference type="KEGG" id="lsh:CAB17_10730"/>
<dbReference type="Gene3D" id="1.10.260.40">
    <property type="entry name" value="lambda repressor-like DNA-binding domains"/>
    <property type="match status" value="1"/>
</dbReference>
<evidence type="ECO:0000313" key="5">
    <source>
        <dbReference type="EMBL" id="AUH72482.1"/>
    </source>
</evidence>
<keyword evidence="1" id="KW-0805">Transcription regulation</keyword>
<gene>
    <name evidence="5" type="ORF">CAB17_10730</name>
</gene>
<accession>A0A2H5FLR5</accession>
<reference evidence="5 6" key="1">
    <citation type="submission" date="2017-12" db="EMBL/GenBank/DDBJ databases">
        <title>Legionella sainthelensi LA01-117, whole genome sequence of a clinical isolate from New Zealand.</title>
        <authorList>
            <person name="Cree S.L."/>
            <person name="Slow S."/>
            <person name="Kennedy M.A."/>
            <person name="Murdoch D.R."/>
            <person name="Biggs P.J."/>
            <person name="Anderson T."/>
        </authorList>
    </citation>
    <scope>NUCLEOTIDE SEQUENCE [LARGE SCALE GENOMIC DNA]</scope>
    <source>
        <strain evidence="5 6">LA01-117</strain>
    </source>
</reference>
<feature type="domain" description="HTH cro/C1-type" evidence="4">
    <location>
        <begin position="15"/>
        <end position="69"/>
    </location>
</feature>
<dbReference type="GO" id="GO:0005829">
    <property type="term" value="C:cytosol"/>
    <property type="evidence" value="ECO:0007669"/>
    <property type="project" value="TreeGrafter"/>
</dbReference>
<sequence length="79" mass="8791">MRKKHPLLIKLGYQIRSLRKAKGFSQESFAAEVGLDRTYMGGIERGERNVAALNLIQIAQCLDVEVGELFPSIATLKSD</sequence>
<proteinExistence type="predicted"/>
<dbReference type="EMBL" id="CP025491">
    <property type="protein sequence ID" value="AUH72482.1"/>
    <property type="molecule type" value="Genomic_DNA"/>
</dbReference>
<dbReference type="InterPro" id="IPR001387">
    <property type="entry name" value="Cro/C1-type_HTH"/>
</dbReference>
<keyword evidence="3" id="KW-0804">Transcription</keyword>
<dbReference type="PANTHER" id="PTHR46797:SF23">
    <property type="entry name" value="HTH-TYPE TRANSCRIPTIONAL REGULATOR SUTR"/>
    <property type="match status" value="1"/>
</dbReference>
<dbReference type="Proteomes" id="UP000234343">
    <property type="component" value="Chromosome"/>
</dbReference>
<evidence type="ECO:0000313" key="6">
    <source>
        <dbReference type="Proteomes" id="UP000234343"/>
    </source>
</evidence>
<dbReference type="GO" id="GO:0003677">
    <property type="term" value="F:DNA binding"/>
    <property type="evidence" value="ECO:0007669"/>
    <property type="project" value="UniProtKB-KW"/>
</dbReference>
<evidence type="ECO:0000259" key="4">
    <source>
        <dbReference type="PROSITE" id="PS50943"/>
    </source>
</evidence>
<dbReference type="AlphaFoldDB" id="A0A2H5FLR5"/>
<name>A0A2H5FLR5_9GAMM</name>
<dbReference type="InterPro" id="IPR050807">
    <property type="entry name" value="TransReg_Diox_bact_type"/>
</dbReference>